<sequence length="612" mass="70198">MPRRPRRTRERRRRLSETSKQADIEFKEREIADYQNSCFQGSAVVRLSDLSTGQGWWNLTNDGQNVARMTKILNIQGCLRLSREYHVPVVVDYQDWYSQVYFEEPTLVSGLGLPQLRTSRDYSFFALDHKSLITAAREKFKRMGVDEPWWVIDIYVADTNADIALKDELVRTLQESFSNEYRPPDGTIYRNIRFYQGVFTGVCNQVAEDYWWAVLDSEPGSRKGDYLRALHRDLRDSFDSLLPITGIWTGLNIGVLHKIKAMKCDEPIICYLEHIRQTFSNLVDGDLDLLSHIDASTVRLIRSRAPKVSAQDLSELEDEWNKGTLFSSIEDHQRGIIWERLKNIDLPIPTLETFFQDILYLEVGQTVMKHLCLSPPKGDTTIDKVLRSQYTEYSIAPVSAAYQERTTLPEKLCDLWRFSLQNGFELTSKRHHYRRVPRKQKDKSRAYQLGLIEIPTRDPLLLLQHFLSLAQSYGFEVPTGEGNHFTPPDLPQPLPCDFPPGDDDVDIERRCGKPFTDSINADLFALSRESLRSAWMDERVSAGFVRRCVFRAFFSYLNTTATSSPIQDLVELIEDQNGSIIQGTDSLVASGNLGLANSFSHETGNFEVLPTP</sequence>
<feature type="non-terminal residue" evidence="1">
    <location>
        <position position="612"/>
    </location>
</feature>
<gene>
    <name evidence="1" type="ORF">N7496_006058</name>
</gene>
<reference evidence="1" key="2">
    <citation type="journal article" date="2023" name="IMA Fungus">
        <title>Comparative genomic study of the Penicillium genus elucidates a diverse pangenome and 15 lateral gene transfer events.</title>
        <authorList>
            <person name="Petersen C."/>
            <person name="Sorensen T."/>
            <person name="Nielsen M.R."/>
            <person name="Sondergaard T.E."/>
            <person name="Sorensen J.L."/>
            <person name="Fitzpatrick D.A."/>
            <person name="Frisvad J.C."/>
            <person name="Nielsen K.L."/>
        </authorList>
    </citation>
    <scope>NUCLEOTIDE SEQUENCE</scope>
    <source>
        <strain evidence="1">IBT 29864</strain>
    </source>
</reference>
<dbReference type="InterPro" id="IPR022198">
    <property type="entry name" value="DUF3723"/>
</dbReference>
<keyword evidence="2" id="KW-1185">Reference proteome</keyword>
<protein>
    <submittedName>
        <fullName evidence="1">Uncharacterized protein</fullName>
    </submittedName>
</protein>
<comment type="caution">
    <text evidence="1">The sequence shown here is derived from an EMBL/GenBank/DDBJ whole genome shotgun (WGS) entry which is preliminary data.</text>
</comment>
<reference evidence="1" key="1">
    <citation type="submission" date="2022-11" db="EMBL/GenBank/DDBJ databases">
        <authorList>
            <person name="Petersen C."/>
        </authorList>
    </citation>
    <scope>NUCLEOTIDE SEQUENCE</scope>
    <source>
        <strain evidence="1">IBT 29864</strain>
    </source>
</reference>
<dbReference type="OrthoDB" id="4227485at2759"/>
<dbReference type="Pfam" id="PF12520">
    <property type="entry name" value="DUF3723"/>
    <property type="match status" value="1"/>
</dbReference>
<evidence type="ECO:0000313" key="2">
    <source>
        <dbReference type="Proteomes" id="UP001147782"/>
    </source>
</evidence>
<dbReference type="AlphaFoldDB" id="A0A9W9S112"/>
<dbReference type="RefSeq" id="XP_056554400.1">
    <property type="nucleotide sequence ID" value="XM_056698987.1"/>
</dbReference>
<dbReference type="EMBL" id="JAPZBS010000005">
    <property type="protein sequence ID" value="KAJ5369966.1"/>
    <property type="molecule type" value="Genomic_DNA"/>
</dbReference>
<accession>A0A9W9S112</accession>
<name>A0A9W9S112_9EURO</name>
<dbReference type="GeneID" id="81438166"/>
<organism evidence="1 2">
    <name type="scientific">Penicillium cataractarum</name>
    <dbReference type="NCBI Taxonomy" id="2100454"/>
    <lineage>
        <taxon>Eukaryota</taxon>
        <taxon>Fungi</taxon>
        <taxon>Dikarya</taxon>
        <taxon>Ascomycota</taxon>
        <taxon>Pezizomycotina</taxon>
        <taxon>Eurotiomycetes</taxon>
        <taxon>Eurotiomycetidae</taxon>
        <taxon>Eurotiales</taxon>
        <taxon>Aspergillaceae</taxon>
        <taxon>Penicillium</taxon>
    </lineage>
</organism>
<proteinExistence type="predicted"/>
<evidence type="ECO:0000313" key="1">
    <source>
        <dbReference type="EMBL" id="KAJ5369966.1"/>
    </source>
</evidence>
<dbReference type="Proteomes" id="UP001147782">
    <property type="component" value="Unassembled WGS sequence"/>
</dbReference>